<name>A0ABQ6ME50_9STRA</name>
<comment type="caution">
    <text evidence="1">The sequence shown here is derived from an EMBL/GenBank/DDBJ whole genome shotgun (WGS) entry which is preliminary data.</text>
</comment>
<gene>
    <name evidence="1" type="ORF">TeGR_g5731</name>
</gene>
<dbReference type="PANTHER" id="PTHR32098">
    <property type="entry name" value="LYCOPENE BETA/EPSILON CYCLASE PROTEIN"/>
    <property type="match status" value="1"/>
</dbReference>
<dbReference type="SUPFAM" id="SSF51905">
    <property type="entry name" value="FAD/NAD(P)-binding domain"/>
    <property type="match status" value="1"/>
</dbReference>
<dbReference type="InterPro" id="IPR036188">
    <property type="entry name" value="FAD/NAD-bd_sf"/>
</dbReference>
<protein>
    <submittedName>
        <fullName evidence="1">Uncharacterized protein</fullName>
    </submittedName>
</protein>
<accession>A0ABQ6ME50</accession>
<evidence type="ECO:0000313" key="2">
    <source>
        <dbReference type="Proteomes" id="UP001165060"/>
    </source>
</evidence>
<dbReference type="EMBL" id="BRYB01002732">
    <property type="protein sequence ID" value="GMI24633.1"/>
    <property type="molecule type" value="Genomic_DNA"/>
</dbReference>
<sequence>MLSSAPPASPGLGAGTSTSLAQFQALELAWSRLKSGSPPPPAPPFVVTDPSLPPADGRVHDVAVAGGTLGIVYALSLLSSSPELDVCVIEAAPRIAGREQEWNVSDGELATVLEVLERARALLPAGGTPARAVVTTRFPGCRAGFKNEETAGPLLADPASNSYFPADPSEPSGVGYECFVPAVLNVGVSPANLLAECRDLFLSLGGALREGKRIREVRSPPAGKEATPLLVALSDSSPPADGGAPAADELRARLLLDCMGNASPLVRQVRASLGERPDGICVVVGTCASGYDPERNGSGDIIYTNRPIKSDADSGSLQYFWESFPVSTTPGDPGVGGSGKKTTYMFAYLDADGYRPSLTDIFEDYWKELTVFQKAMSVRKNAPFQPDPTFVNRLLAVNFEAMNELGPSVMMPFMQDVVRPGGLLKALLGTFAKDPAFTPQIILHVGLPNLVDWLGHVAAMFLYAAASKLSEGEGGYAGSAKERFLRQTQLDAWKYGSGEDFKFD</sequence>
<evidence type="ECO:0000313" key="1">
    <source>
        <dbReference type="EMBL" id="GMI24633.1"/>
    </source>
</evidence>
<keyword evidence="2" id="KW-1185">Reference proteome</keyword>
<organism evidence="1 2">
    <name type="scientific">Tetraparma gracilis</name>
    <dbReference type="NCBI Taxonomy" id="2962635"/>
    <lineage>
        <taxon>Eukaryota</taxon>
        <taxon>Sar</taxon>
        <taxon>Stramenopiles</taxon>
        <taxon>Ochrophyta</taxon>
        <taxon>Bolidophyceae</taxon>
        <taxon>Parmales</taxon>
        <taxon>Triparmaceae</taxon>
        <taxon>Tetraparma</taxon>
    </lineage>
</organism>
<proteinExistence type="predicted"/>
<dbReference type="Proteomes" id="UP001165060">
    <property type="component" value="Unassembled WGS sequence"/>
</dbReference>
<reference evidence="1 2" key="1">
    <citation type="journal article" date="2023" name="Commun. Biol.">
        <title>Genome analysis of Parmales, the sister group of diatoms, reveals the evolutionary specialization of diatoms from phago-mixotrophs to photoautotrophs.</title>
        <authorList>
            <person name="Ban H."/>
            <person name="Sato S."/>
            <person name="Yoshikawa S."/>
            <person name="Yamada K."/>
            <person name="Nakamura Y."/>
            <person name="Ichinomiya M."/>
            <person name="Sato N."/>
            <person name="Blanc-Mathieu R."/>
            <person name="Endo H."/>
            <person name="Kuwata A."/>
            <person name="Ogata H."/>
        </authorList>
    </citation>
    <scope>NUCLEOTIDE SEQUENCE [LARGE SCALE GENOMIC DNA]</scope>
</reference>
<dbReference type="PANTHER" id="PTHR32098:SF5">
    <property type="entry name" value="LYCOPENE BETA_EPSILON CYCLASE PROTEIN"/>
    <property type="match status" value="1"/>
</dbReference>